<keyword evidence="1" id="KW-0378">Hydrolase</keyword>
<name>A0ABZ0UTV6_9RICK</name>
<accession>A0ABZ0UTV6</accession>
<dbReference type="GO" id="GO:0006508">
    <property type="term" value="P:proteolysis"/>
    <property type="evidence" value="ECO:0007669"/>
    <property type="project" value="UniProtKB-KW"/>
</dbReference>
<evidence type="ECO:0000313" key="1">
    <source>
        <dbReference type="EMBL" id="WPY00413.1"/>
    </source>
</evidence>
<gene>
    <name evidence="1" type="ORF">Trichorick_00287</name>
</gene>
<organism evidence="1 2">
    <name type="scientific">Candidatus Trichorickettsia mobilis</name>
    <dbReference type="NCBI Taxonomy" id="1346319"/>
    <lineage>
        <taxon>Bacteria</taxon>
        <taxon>Pseudomonadati</taxon>
        <taxon>Pseudomonadota</taxon>
        <taxon>Alphaproteobacteria</taxon>
        <taxon>Rickettsiales</taxon>
        <taxon>Rickettsiaceae</taxon>
        <taxon>Rickettsieae</taxon>
        <taxon>Candidatus Trichorickettsia</taxon>
    </lineage>
</organism>
<proteinExistence type="predicted"/>
<dbReference type="Proteomes" id="UP001326613">
    <property type="component" value="Chromosome"/>
</dbReference>
<reference evidence="1 2" key="1">
    <citation type="submission" date="2022-10" db="EMBL/GenBank/DDBJ databases">
        <title>Host association and intracellularity evolved multiple times independently in the Rickettsiales.</title>
        <authorList>
            <person name="Castelli M."/>
            <person name="Nardi T."/>
            <person name="Gammuto L."/>
            <person name="Bellinzona G."/>
            <person name="Sabaneyeva E."/>
            <person name="Potekhin A."/>
            <person name="Serra V."/>
            <person name="Petroni G."/>
            <person name="Sassera D."/>
        </authorList>
    </citation>
    <scope>NUCLEOTIDE SEQUENCE [LARGE SCALE GENOMIC DNA]</scope>
    <source>
        <strain evidence="1 2">Kr 154-4</strain>
    </source>
</reference>
<dbReference type="Pfam" id="PF01963">
    <property type="entry name" value="TraB_PrgY_gumN"/>
    <property type="match status" value="1"/>
</dbReference>
<dbReference type="RefSeq" id="WP_410250252.1">
    <property type="nucleotide sequence ID" value="NZ_CP112932.1"/>
</dbReference>
<evidence type="ECO:0000313" key="2">
    <source>
        <dbReference type="Proteomes" id="UP001326613"/>
    </source>
</evidence>
<protein>
    <submittedName>
        <fullName evidence="1">Tiki/TraB protease-related domain containing protein</fullName>
    </submittedName>
</protein>
<dbReference type="InterPro" id="IPR002816">
    <property type="entry name" value="TraB/PrgY/GumN_fam"/>
</dbReference>
<keyword evidence="2" id="KW-1185">Reference proteome</keyword>
<sequence>MIGLETIQQNQNEAFAIEDKDWLQEFAELLECIEEGGYLVQYAQIAKSYIVGDLLKETILNDHDESVNQRNNNWFPQLNEYLSKVPEGILVAVDLSHLFGAEAGLIPYYHEHGWKVEQVDVSGKFFEIDMETL</sequence>
<keyword evidence="1" id="KW-0645">Protease</keyword>
<dbReference type="EMBL" id="CP112932">
    <property type="protein sequence ID" value="WPY00413.1"/>
    <property type="molecule type" value="Genomic_DNA"/>
</dbReference>
<dbReference type="GO" id="GO:0008233">
    <property type="term" value="F:peptidase activity"/>
    <property type="evidence" value="ECO:0007669"/>
    <property type="project" value="UniProtKB-KW"/>
</dbReference>